<gene>
    <name evidence="4" type="ORF">MUG84_18320</name>
</gene>
<dbReference type="EMBL" id="JALIRP010000007">
    <property type="protein sequence ID" value="MCJ8013684.1"/>
    <property type="molecule type" value="Genomic_DNA"/>
</dbReference>
<proteinExistence type="predicted"/>
<dbReference type="PANTHER" id="PTHR43649:SF17">
    <property type="entry name" value="ABC TRANSPORTER SOLUTE BINDING PROTEIN-SUGAR TRANSPORT"/>
    <property type="match status" value="1"/>
</dbReference>
<dbReference type="PANTHER" id="PTHR43649">
    <property type="entry name" value="ARABINOSE-BINDING PROTEIN-RELATED"/>
    <property type="match status" value="1"/>
</dbReference>
<name>A0A9X1WX68_9BACL</name>
<accession>A0A9X1WX68</accession>
<dbReference type="Gene3D" id="3.40.190.10">
    <property type="entry name" value="Periplasmic binding protein-like II"/>
    <property type="match status" value="1"/>
</dbReference>
<dbReference type="Pfam" id="PF12010">
    <property type="entry name" value="DUF3502"/>
    <property type="match status" value="1"/>
</dbReference>
<evidence type="ECO:0000259" key="3">
    <source>
        <dbReference type="Pfam" id="PF12010"/>
    </source>
</evidence>
<keyword evidence="2" id="KW-0732">Signal</keyword>
<feature type="signal peptide" evidence="2">
    <location>
        <begin position="1"/>
        <end position="25"/>
    </location>
</feature>
<comment type="caution">
    <text evidence="4">The sequence shown here is derived from an EMBL/GenBank/DDBJ whole genome shotgun (WGS) entry which is preliminary data.</text>
</comment>
<dbReference type="InterPro" id="IPR050490">
    <property type="entry name" value="Bact_solute-bd_prot1"/>
</dbReference>
<feature type="chain" id="PRO_5040853058" evidence="2">
    <location>
        <begin position="26"/>
        <end position="524"/>
    </location>
</feature>
<dbReference type="InterPro" id="IPR006059">
    <property type="entry name" value="SBP"/>
</dbReference>
<sequence length="524" mass="58808">MKIRKRWSMMLVLSLMMATLVGCSASSNDTGNAAGDSSSKGGTAPSAGAATTKLDPVTLKIILPGDRPADMDLIIKEAEKRMADTINVKLNLVFVPWSDLAQKTQVMLASGEDVDLIFDAPWLHMEQMISAGYYEPLEDLLSKYGQDAVKVRSEQMFNANKFQGKIYALPLGNTHLAGRTYLVRKDLREKYGLPPIQTYDDLIKFAYKVKENEKDVIPLLAYGQAGQKDVSWGAFRAFMEYDPQILRSDALGQSLVLYYKNNDGKVYNLFDEMEPRVWSWIEDARKLYTDGLIHPDILALKDIDSVINSGKIAVAVYNEFGVPSSMSAAVAQNVPGAELEAVTFIQTEKGKNITNFKQANFQAIPKVSKNKERAMMFLNWTAQKENYDLLAYGIEGTHYEAVGDDQYKQIGTNYSYFPYAWIWNPTMDRLNAGFDEETIKHYKFNKDANNLTTSILTGFSFDPSPVINEISLYNATEDKYYSALFDGAADPNETWAKFKKEGEANAKKIQIELQKQIDAFLASK</sequence>
<evidence type="ECO:0000256" key="2">
    <source>
        <dbReference type="SAM" id="SignalP"/>
    </source>
</evidence>
<dbReference type="Proteomes" id="UP001139347">
    <property type="component" value="Unassembled WGS sequence"/>
</dbReference>
<evidence type="ECO:0000256" key="1">
    <source>
        <dbReference type="SAM" id="MobiDB-lite"/>
    </source>
</evidence>
<organism evidence="4 5">
    <name type="scientific">Paenibacillus mangrovi</name>
    <dbReference type="NCBI Taxonomy" id="2931978"/>
    <lineage>
        <taxon>Bacteria</taxon>
        <taxon>Bacillati</taxon>
        <taxon>Bacillota</taxon>
        <taxon>Bacilli</taxon>
        <taxon>Bacillales</taxon>
        <taxon>Paenibacillaceae</taxon>
        <taxon>Paenibacillus</taxon>
    </lineage>
</organism>
<evidence type="ECO:0000313" key="5">
    <source>
        <dbReference type="Proteomes" id="UP001139347"/>
    </source>
</evidence>
<dbReference type="Pfam" id="PF01547">
    <property type="entry name" value="SBP_bac_1"/>
    <property type="match status" value="1"/>
</dbReference>
<reference evidence="4" key="1">
    <citation type="submission" date="2022-04" db="EMBL/GenBank/DDBJ databases">
        <title>Paenibacillus mangrovi sp. nov., a novel endophytic bacterium isolated from bark of Kandelia candel.</title>
        <authorList>
            <person name="Tuo L."/>
        </authorList>
    </citation>
    <scope>NUCLEOTIDE SEQUENCE</scope>
    <source>
        <strain evidence="4">KQZ6P-2</strain>
    </source>
</reference>
<feature type="domain" description="DUF3502" evidence="3">
    <location>
        <begin position="456"/>
        <end position="522"/>
    </location>
</feature>
<dbReference type="PROSITE" id="PS51257">
    <property type="entry name" value="PROKAR_LIPOPROTEIN"/>
    <property type="match status" value="1"/>
</dbReference>
<keyword evidence="5" id="KW-1185">Reference proteome</keyword>
<dbReference type="AlphaFoldDB" id="A0A9X1WX68"/>
<protein>
    <submittedName>
        <fullName evidence="4">Extracellular solute-binding protein</fullName>
    </submittedName>
</protein>
<feature type="compositionally biased region" description="Low complexity" evidence="1">
    <location>
        <begin position="37"/>
        <end position="49"/>
    </location>
</feature>
<feature type="region of interest" description="Disordered" evidence="1">
    <location>
        <begin position="29"/>
        <end position="49"/>
    </location>
</feature>
<dbReference type="RefSeq" id="WP_244727400.1">
    <property type="nucleotide sequence ID" value="NZ_JALIRP010000007.1"/>
</dbReference>
<dbReference type="InterPro" id="IPR022627">
    <property type="entry name" value="DUF3502"/>
</dbReference>
<dbReference type="SUPFAM" id="SSF53850">
    <property type="entry name" value="Periplasmic binding protein-like II"/>
    <property type="match status" value="1"/>
</dbReference>
<evidence type="ECO:0000313" key="4">
    <source>
        <dbReference type="EMBL" id="MCJ8013684.1"/>
    </source>
</evidence>